<dbReference type="PANTHER" id="PTHR36985">
    <property type="entry name" value="TRANSLOCATION AND ASSEMBLY MODULE SUBUNIT TAMB"/>
    <property type="match status" value="1"/>
</dbReference>
<dbReference type="EMBL" id="CP022987">
    <property type="protein sequence ID" value="QAA95387.1"/>
    <property type="molecule type" value="Genomic_DNA"/>
</dbReference>
<dbReference type="Proteomes" id="UP000283474">
    <property type="component" value="Chromosome"/>
</dbReference>
<comment type="subcellular location">
    <subcellularLocation>
        <location evidence="1">Membrane</location>
        <topology evidence="1">Single-pass membrane protein</topology>
    </subcellularLocation>
</comment>
<evidence type="ECO:0000256" key="4">
    <source>
        <dbReference type="ARBA" id="ARBA00023136"/>
    </source>
</evidence>
<dbReference type="AlphaFoldDB" id="A0A410GGF8"/>
<accession>A0A410GGF8</accession>
<feature type="domain" description="Translocation and assembly module TamB C-terminal" evidence="6">
    <location>
        <begin position="820"/>
        <end position="1162"/>
    </location>
</feature>
<evidence type="ECO:0000313" key="8">
    <source>
        <dbReference type="Proteomes" id="UP000283474"/>
    </source>
</evidence>
<evidence type="ECO:0000256" key="1">
    <source>
        <dbReference type="ARBA" id="ARBA00004167"/>
    </source>
</evidence>
<protein>
    <submittedName>
        <fullName evidence="7">DUF490 domain-containing protein</fullName>
    </submittedName>
</protein>
<keyword evidence="4 5" id="KW-0472">Membrane</keyword>
<dbReference type="Pfam" id="PF04357">
    <property type="entry name" value="TamB"/>
    <property type="match status" value="1"/>
</dbReference>
<keyword evidence="2 5" id="KW-0812">Transmembrane</keyword>
<dbReference type="PANTHER" id="PTHR36985:SF1">
    <property type="entry name" value="TRANSLOCATION AND ASSEMBLY MODULE SUBUNIT TAMB"/>
    <property type="match status" value="1"/>
</dbReference>
<reference evidence="7 8" key="1">
    <citation type="submission" date="2017-08" db="EMBL/GenBank/DDBJ databases">
        <authorList>
            <person name="Park S.-J."/>
            <person name="Kim H."/>
        </authorList>
    </citation>
    <scope>NUCLEOTIDE SEQUENCE [LARGE SCALE GENOMIC DNA]</scope>
    <source>
        <strain evidence="8">ye3</strain>
    </source>
</reference>
<dbReference type="KEGG" id="pus:CKA81_00395"/>
<evidence type="ECO:0000256" key="3">
    <source>
        <dbReference type="ARBA" id="ARBA00022989"/>
    </source>
</evidence>
<dbReference type="GO" id="GO:0097347">
    <property type="term" value="C:TAM protein secretion complex"/>
    <property type="evidence" value="ECO:0007669"/>
    <property type="project" value="TreeGrafter"/>
</dbReference>
<evidence type="ECO:0000313" key="7">
    <source>
        <dbReference type="EMBL" id="QAA95387.1"/>
    </source>
</evidence>
<gene>
    <name evidence="7" type="ORF">CKA81_00395</name>
</gene>
<dbReference type="GO" id="GO:0009306">
    <property type="term" value="P:protein secretion"/>
    <property type="evidence" value="ECO:0007669"/>
    <property type="project" value="InterPro"/>
</dbReference>
<feature type="transmembrane region" description="Helical" evidence="5">
    <location>
        <begin position="7"/>
        <end position="30"/>
    </location>
</feature>
<evidence type="ECO:0000256" key="5">
    <source>
        <dbReference type="SAM" id="Phobius"/>
    </source>
</evidence>
<keyword evidence="8" id="KW-1185">Reference proteome</keyword>
<evidence type="ECO:0000259" key="6">
    <source>
        <dbReference type="Pfam" id="PF04357"/>
    </source>
</evidence>
<organism evidence="7 8">
    <name type="scientific">Pollutimonas thiosulfatoxidans</name>
    <dbReference type="NCBI Taxonomy" id="2028345"/>
    <lineage>
        <taxon>Bacteria</taxon>
        <taxon>Pseudomonadati</taxon>
        <taxon>Pseudomonadota</taxon>
        <taxon>Betaproteobacteria</taxon>
        <taxon>Burkholderiales</taxon>
        <taxon>Alcaligenaceae</taxon>
        <taxon>Pollutimonas</taxon>
    </lineage>
</organism>
<name>A0A410GGF8_9BURK</name>
<dbReference type="OrthoDB" id="5288149at2"/>
<dbReference type="InterPro" id="IPR007452">
    <property type="entry name" value="TamB_C"/>
</dbReference>
<evidence type="ECO:0000256" key="2">
    <source>
        <dbReference type="ARBA" id="ARBA00022692"/>
    </source>
</evidence>
<sequence>MGFLRRLLVWVGPLIILLVMVLSGFSYWVLDTQAGTRWALITAAEQLDGRVAGISGTIWEGVRVDSLSISLPTAEVDMRGIYLRANWRELFDTRLHIAELSANSASVNLLSGPEDDSPSEPFQIPALPVQVAVDRLALGELQLSQDGVALPMRLHDLVTAVSVDEAGGQLVLQTAELEHEAMQVTLEGELKLLALREPWPLQGRLTTKATGVTEDSPLCARRYLATLPIDETAAPCTLEIDTQLDGNLDNLHVLLNGAGQGMSLDAELHLTPQAGFPLKDAVVALNLADGSSLQGKLDWSTTLPDALVQDHVVGSLRMEKLNVGQLVGAAIPPAVLTMDADFDVRLRDHSVLESADIALAVAEGSRWNEQPLAGHLKTQVANAQAVEWWRGLQLAAIDMDLTLGKNHLKASGALGAADSAIVLDLSAPVLAAFWPDLAGSAQLSGKASGTLAQHRADLRAEYVPADSTPQKVGSAPASVHVVLDGGWGLGSGEQATQEGWRGTVQQLELEHAGLGANTGAPVQVSFLPGAQAPQWQWQVGATTLQAELSEQPLFTLNHRGSRGGAGRWETEGAIAQLPLSPRLVKQLRARLDPQFDDEKERGGVKIMADQGKDVSAIVLAVDWNLKFAGALTGRVGIDHVSGDVMVPAEPAFPLGLRTLGLDIEAVAAGAATSKITALLKLDTERMGQASATASTLLHATAGGGLYLEPRDAKTVDIDANIRDLGWTSLFLDDTMELGGEVQAAVRLQSRPDGTWNSSGDIKGKGIRVIRIDDGVRLLDGTLSARLDGERLILDELRFPALLRVTPQEWRTAEWVSSNPDAKGGSLTLTGDWNLFESTGVVDMVLHRYPIVQRSDRYAMVSGTLRLAAELPRIAIKGEIVADAGWIDLDMLSSVPTVDGDVVVIRPGDVQREVQTPMDVSMDLTVDLGPRFYLTGYGVNSGLVGSLHIMMTGGKLTAVGALRTRGGAIEAYGQRLQLRRGTITFQGDIASPVLDIEALRTGLAVEAGVKVAGTAKRPRIDLVSYPAVSEIEKLSWLLLGHGPNDSGGDIGLLFSVGTSFLGSGEPFYRKFGIDEVSMRSGDLGAAGSILPAESVVSGLDSGTSDIERRFVNVSKSLSRGFTVSVQQALADTGTVGRISYRLARGLTAELTAGTVNGLALVYRWFSRD</sequence>
<keyword evidence="3 5" id="KW-1133">Transmembrane helix</keyword>
<proteinExistence type="predicted"/>
<dbReference type="GO" id="GO:0005886">
    <property type="term" value="C:plasma membrane"/>
    <property type="evidence" value="ECO:0007669"/>
    <property type="project" value="InterPro"/>
</dbReference>